<evidence type="ECO:0000259" key="10">
    <source>
        <dbReference type="PROSITE" id="PS50928"/>
    </source>
</evidence>
<keyword evidence="12" id="KW-1185">Reference proteome</keyword>
<dbReference type="GO" id="GO:0005315">
    <property type="term" value="F:phosphate transmembrane transporter activity"/>
    <property type="evidence" value="ECO:0007669"/>
    <property type="project" value="InterPro"/>
</dbReference>
<dbReference type="PROSITE" id="PS50928">
    <property type="entry name" value="ABC_TM1"/>
    <property type="match status" value="1"/>
</dbReference>
<comment type="caution">
    <text evidence="9">Lacks conserved residue(s) required for the propagation of feature annotation.</text>
</comment>
<evidence type="ECO:0000256" key="5">
    <source>
        <dbReference type="ARBA" id="ARBA00022475"/>
    </source>
</evidence>
<dbReference type="InterPro" id="IPR035906">
    <property type="entry name" value="MetI-like_sf"/>
</dbReference>
<feature type="transmembrane region" description="Helical" evidence="9">
    <location>
        <begin position="366"/>
        <end position="388"/>
    </location>
</feature>
<dbReference type="Gene3D" id="1.10.3720.10">
    <property type="entry name" value="MetI-like"/>
    <property type="match status" value="1"/>
</dbReference>
<evidence type="ECO:0000256" key="9">
    <source>
        <dbReference type="RuleBase" id="RU363043"/>
    </source>
</evidence>
<feature type="transmembrane region" description="Helical" evidence="9">
    <location>
        <begin position="78"/>
        <end position="106"/>
    </location>
</feature>
<evidence type="ECO:0000256" key="4">
    <source>
        <dbReference type="ARBA" id="ARBA00022448"/>
    </source>
</evidence>
<dbReference type="GO" id="GO:0035435">
    <property type="term" value="P:phosphate ion transmembrane transport"/>
    <property type="evidence" value="ECO:0007669"/>
    <property type="project" value="InterPro"/>
</dbReference>
<accession>A0A6I6MQL6</accession>
<evidence type="ECO:0000313" key="12">
    <source>
        <dbReference type="Proteomes" id="UP000431269"/>
    </source>
</evidence>
<evidence type="ECO:0000256" key="2">
    <source>
        <dbReference type="ARBA" id="ARBA00007069"/>
    </source>
</evidence>
<proteinExistence type="inferred from homology"/>
<keyword evidence="8 9" id="KW-0472">Membrane</keyword>
<dbReference type="GO" id="GO:0005886">
    <property type="term" value="C:plasma membrane"/>
    <property type="evidence" value="ECO:0007669"/>
    <property type="project" value="UniProtKB-SubCell"/>
</dbReference>
<dbReference type="EMBL" id="CP047045">
    <property type="protein sequence ID" value="QGZ96451.1"/>
    <property type="molecule type" value="Genomic_DNA"/>
</dbReference>
<keyword evidence="6 9" id="KW-0812">Transmembrane</keyword>
<dbReference type="RefSeq" id="WP_228445727.1">
    <property type="nucleotide sequence ID" value="NZ_CP047045.1"/>
</dbReference>
<reference evidence="12" key="1">
    <citation type="submission" date="2019-12" db="EMBL/GenBank/DDBJ databases">
        <title>Complete genome of Terracaulis silvestris 0127_4.</title>
        <authorList>
            <person name="Vieira S."/>
            <person name="Riedel T."/>
            <person name="Sproer C."/>
            <person name="Pascual J."/>
            <person name="Boedeker C."/>
            <person name="Overmann J."/>
        </authorList>
    </citation>
    <scope>NUCLEOTIDE SEQUENCE [LARGE SCALE GENOMIC DNA]</scope>
    <source>
        <strain evidence="12">0127_4</strain>
    </source>
</reference>
<evidence type="ECO:0000256" key="6">
    <source>
        <dbReference type="ARBA" id="ARBA00022692"/>
    </source>
</evidence>
<dbReference type="Pfam" id="PF00528">
    <property type="entry name" value="BPD_transp_1"/>
    <property type="match status" value="1"/>
</dbReference>
<protein>
    <recommendedName>
        <fullName evidence="3 9">Phosphate transport system permease protein PstA</fullName>
    </recommendedName>
</protein>
<dbReference type="InterPro" id="IPR000515">
    <property type="entry name" value="MetI-like"/>
</dbReference>
<feature type="transmembrane region" description="Helical" evidence="9">
    <location>
        <begin position="167"/>
        <end position="190"/>
    </location>
</feature>
<organism evidence="11 12">
    <name type="scientific">Terricaulis silvestris</name>
    <dbReference type="NCBI Taxonomy" id="2686094"/>
    <lineage>
        <taxon>Bacteria</taxon>
        <taxon>Pseudomonadati</taxon>
        <taxon>Pseudomonadota</taxon>
        <taxon>Alphaproteobacteria</taxon>
        <taxon>Caulobacterales</taxon>
        <taxon>Caulobacteraceae</taxon>
        <taxon>Terricaulis</taxon>
    </lineage>
</organism>
<keyword evidence="4" id="KW-0813">Transport</keyword>
<evidence type="ECO:0000256" key="8">
    <source>
        <dbReference type="ARBA" id="ARBA00023136"/>
    </source>
</evidence>
<dbReference type="PANTHER" id="PTHR43470">
    <property type="entry name" value="PHOSPHATE TRANSPORT SYSTEM PERMEASE PROTEIN PSTA-RELATED"/>
    <property type="match status" value="1"/>
</dbReference>
<evidence type="ECO:0000313" key="11">
    <source>
        <dbReference type="EMBL" id="QGZ96451.1"/>
    </source>
</evidence>
<keyword evidence="7 9" id="KW-1133">Transmembrane helix</keyword>
<feature type="transmembrane region" description="Helical" evidence="9">
    <location>
        <begin position="126"/>
        <end position="147"/>
    </location>
</feature>
<evidence type="ECO:0000256" key="7">
    <source>
        <dbReference type="ARBA" id="ARBA00022989"/>
    </source>
</evidence>
<dbReference type="NCBIfam" id="TIGR00974">
    <property type="entry name" value="3a0107s02c"/>
    <property type="match status" value="1"/>
</dbReference>
<dbReference type="Proteomes" id="UP000431269">
    <property type="component" value="Chromosome"/>
</dbReference>
<keyword evidence="5 9" id="KW-1003">Cell membrane</keyword>
<dbReference type="CDD" id="cd06261">
    <property type="entry name" value="TM_PBP2"/>
    <property type="match status" value="1"/>
</dbReference>
<dbReference type="PANTHER" id="PTHR43470:SF5">
    <property type="entry name" value="PHOSPHATE TRANSPORT SYSTEM PERMEASE PROTEIN PSTA"/>
    <property type="match status" value="1"/>
</dbReference>
<gene>
    <name evidence="11" type="primary">pstA</name>
    <name evidence="11" type="ORF">DSM104635_03311</name>
</gene>
<feature type="domain" description="ABC transmembrane type-1" evidence="10">
    <location>
        <begin position="81"/>
        <end position="284"/>
    </location>
</feature>
<comment type="similarity">
    <text evidence="2 9">Belongs to the binding-protein-dependent transport system permease family. CysTW subfamily.</text>
</comment>
<dbReference type="InterPro" id="IPR005672">
    <property type="entry name" value="Phosphate_PstA"/>
</dbReference>
<evidence type="ECO:0000256" key="3">
    <source>
        <dbReference type="ARBA" id="ARBA00016864"/>
    </source>
</evidence>
<dbReference type="KEGG" id="tsv:DSM104635_03311"/>
<dbReference type="SUPFAM" id="SSF161098">
    <property type="entry name" value="MetI-like"/>
    <property type="match status" value="1"/>
</dbReference>
<feature type="transmembrane region" description="Helical" evidence="9">
    <location>
        <begin position="29"/>
        <end position="49"/>
    </location>
</feature>
<name>A0A6I6MQL6_9CAUL</name>
<dbReference type="AlphaFoldDB" id="A0A6I6MQL6"/>
<comment type="subcellular location">
    <subcellularLocation>
        <location evidence="9">Cell inner membrane</location>
        <topology evidence="9">Multi-pass membrane protein</topology>
    </subcellularLocation>
    <subcellularLocation>
        <location evidence="1">Cell membrane</location>
        <topology evidence="1">Multi-pass membrane protein</topology>
    </subcellularLocation>
</comment>
<sequence length="398" mass="42463">MAAVDVQRVRDITEHPPGLGTRKFKDAAFVIWGIIATIIGLGTLVALVSELIHDGGHRLSAAFFWSFPSSEAADAGILSAWVGSLLVIATTALFAIPIGIMAGIYLEEYAHKNPVTSAIEIAVNNLAGVPSILFGLMAVGIFVQFLGNPNRWFAFLPEGFREAAADMFGQSILTAGITLSLLILPVVIVATREAVRSVPQEMRQGALAVGATKWQTTQHHVLPYALPGVVTGVIIGISRALGETAPLIMIGGLTFVAFLPITRPGDAAFEVIGAVDEYGAPVTPDATESVRIAHDGVVVLPDFTEMPVVGGQTYDLPHGSTVQSVATWGDAVASWSPTHWLGSEFTVMPIQMFNWTSRPQAEFLEIAAAAGLVLLGITLLMNGTAIFLRYRLRRSIKW</sequence>
<evidence type="ECO:0000256" key="1">
    <source>
        <dbReference type="ARBA" id="ARBA00004651"/>
    </source>
</evidence>